<keyword evidence="6" id="KW-0997">Cell inner membrane</keyword>
<dbReference type="RefSeq" id="WP_135661095.1">
    <property type="nucleotide sequence ID" value="NZ_RQHF01000043.1"/>
</dbReference>
<name>A0ABY2NJ79_9LEPT</name>
<gene>
    <name evidence="14" type="primary">mdoH</name>
    <name evidence="14" type="ORF">EHQ95_19095</name>
</gene>
<feature type="transmembrane region" description="Helical" evidence="12">
    <location>
        <begin position="7"/>
        <end position="29"/>
    </location>
</feature>
<keyword evidence="7" id="KW-0328">Glycosyltransferase</keyword>
<evidence type="ECO:0000313" key="14">
    <source>
        <dbReference type="EMBL" id="TGM45271.1"/>
    </source>
</evidence>
<evidence type="ECO:0000256" key="5">
    <source>
        <dbReference type="ARBA" id="ARBA00022475"/>
    </source>
</evidence>
<feature type="transmembrane region" description="Helical" evidence="12">
    <location>
        <begin position="498"/>
        <end position="518"/>
    </location>
</feature>
<keyword evidence="15" id="KW-1185">Reference proteome</keyword>
<dbReference type="PANTHER" id="PTHR43867:SF5">
    <property type="entry name" value="GLUCANS BIOSYNTHESIS GLUCOSYLTRANSFERASE H"/>
    <property type="match status" value="1"/>
</dbReference>
<dbReference type="SUPFAM" id="SSF53448">
    <property type="entry name" value="Nucleotide-diphospho-sugar transferases"/>
    <property type="match status" value="1"/>
</dbReference>
<dbReference type="Proteomes" id="UP000298112">
    <property type="component" value="Unassembled WGS sequence"/>
</dbReference>
<comment type="caution">
    <text evidence="14">The sequence shown here is derived from an EMBL/GenBank/DDBJ whole genome shotgun (WGS) entry which is preliminary data.</text>
</comment>
<evidence type="ECO:0000256" key="8">
    <source>
        <dbReference type="ARBA" id="ARBA00022679"/>
    </source>
</evidence>
<evidence type="ECO:0000256" key="9">
    <source>
        <dbReference type="ARBA" id="ARBA00022692"/>
    </source>
</evidence>
<dbReference type="NCBIfam" id="NF003958">
    <property type="entry name" value="PRK05454.2-1"/>
    <property type="match status" value="1"/>
</dbReference>
<dbReference type="InterPro" id="IPR050321">
    <property type="entry name" value="Glycosyltr_2/OpgH_subfam"/>
</dbReference>
<keyword evidence="5" id="KW-1003">Cell membrane</keyword>
<dbReference type="InterPro" id="IPR029044">
    <property type="entry name" value="Nucleotide-diphossugar_trans"/>
</dbReference>
<organism evidence="14 15">
    <name type="scientific">Leptospira vanthielii</name>
    <dbReference type="NCBI Taxonomy" id="293085"/>
    <lineage>
        <taxon>Bacteria</taxon>
        <taxon>Pseudomonadati</taxon>
        <taxon>Spirochaetota</taxon>
        <taxon>Spirochaetia</taxon>
        <taxon>Leptospirales</taxon>
        <taxon>Leptospiraceae</taxon>
        <taxon>Leptospira</taxon>
    </lineage>
</organism>
<feature type="transmembrane region" description="Helical" evidence="12">
    <location>
        <begin position="524"/>
        <end position="544"/>
    </location>
</feature>
<dbReference type="NCBIfam" id="NF003962">
    <property type="entry name" value="PRK05454.2-5"/>
    <property type="match status" value="1"/>
</dbReference>
<proteinExistence type="inferred from homology"/>
<comment type="subcellular location">
    <subcellularLocation>
        <location evidence="1">Cell inner membrane</location>
        <topology evidence="1">Multi-pass membrane protein</topology>
    </subcellularLocation>
</comment>
<evidence type="ECO:0000256" key="3">
    <source>
        <dbReference type="ARBA" id="ARBA00009337"/>
    </source>
</evidence>
<comment type="similarity">
    <text evidence="3">Belongs to the glycosyltransferase 2 family. OpgH subfamily.</text>
</comment>
<feature type="transmembrane region" description="Helical" evidence="12">
    <location>
        <begin position="456"/>
        <end position="477"/>
    </location>
</feature>
<evidence type="ECO:0000256" key="6">
    <source>
        <dbReference type="ARBA" id="ARBA00022519"/>
    </source>
</evidence>
<dbReference type="EMBL" id="RQHF01000043">
    <property type="protein sequence ID" value="TGM45271.1"/>
    <property type="molecule type" value="Genomic_DNA"/>
</dbReference>
<evidence type="ECO:0000256" key="4">
    <source>
        <dbReference type="ARBA" id="ARBA00020585"/>
    </source>
</evidence>
<keyword evidence="9 12" id="KW-0812">Transmembrane</keyword>
<feature type="transmembrane region" description="Helical" evidence="12">
    <location>
        <begin position="41"/>
        <end position="66"/>
    </location>
</feature>
<evidence type="ECO:0000256" key="1">
    <source>
        <dbReference type="ARBA" id="ARBA00004429"/>
    </source>
</evidence>
<evidence type="ECO:0000256" key="10">
    <source>
        <dbReference type="ARBA" id="ARBA00022989"/>
    </source>
</evidence>
<dbReference type="PANTHER" id="PTHR43867">
    <property type="entry name" value="CELLULOSE SYNTHASE CATALYTIC SUBUNIT A [UDP-FORMING]"/>
    <property type="match status" value="1"/>
</dbReference>
<keyword evidence="8" id="KW-0808">Transferase</keyword>
<comment type="pathway">
    <text evidence="2">Glycan metabolism; osmoregulated periplasmic glucan (OPG) biosynthesis.</text>
</comment>
<accession>A0ABY2NJ79</accession>
<keyword evidence="11 12" id="KW-0472">Membrane</keyword>
<protein>
    <recommendedName>
        <fullName evidence="4">Glucans biosynthesis glucosyltransferase H</fullName>
    </recommendedName>
</protein>
<reference evidence="15" key="1">
    <citation type="journal article" date="2019" name="PLoS Negl. Trop. Dis.">
        <title>Revisiting the worldwide diversity of Leptospira species in the environment.</title>
        <authorList>
            <person name="Vincent A.T."/>
            <person name="Schiettekatte O."/>
            <person name="Bourhy P."/>
            <person name="Veyrier F.J."/>
            <person name="Picardeau M."/>
        </authorList>
    </citation>
    <scope>NUCLEOTIDE SEQUENCE [LARGE SCALE GENOMIC DNA]</scope>
    <source>
        <strain evidence="15">201601955</strain>
    </source>
</reference>
<evidence type="ECO:0000259" key="13">
    <source>
        <dbReference type="Pfam" id="PF00535"/>
    </source>
</evidence>
<keyword evidence="10 12" id="KW-1133">Transmembrane helix</keyword>
<dbReference type="CDD" id="cd04191">
    <property type="entry name" value="Glucan_BSP_MdoH"/>
    <property type="match status" value="1"/>
</dbReference>
<dbReference type="Gene3D" id="3.90.550.10">
    <property type="entry name" value="Spore Coat Polysaccharide Biosynthesis Protein SpsA, Chain A"/>
    <property type="match status" value="1"/>
</dbReference>
<evidence type="ECO:0000256" key="7">
    <source>
        <dbReference type="ARBA" id="ARBA00022676"/>
    </source>
</evidence>
<evidence type="ECO:0000313" key="15">
    <source>
        <dbReference type="Proteomes" id="UP000298112"/>
    </source>
</evidence>
<evidence type="ECO:0000256" key="2">
    <source>
        <dbReference type="ARBA" id="ARBA00005001"/>
    </source>
</evidence>
<dbReference type="Pfam" id="PF00535">
    <property type="entry name" value="Glycos_transf_2"/>
    <property type="match status" value="1"/>
</dbReference>
<feature type="domain" description="Glycosyltransferase 2-like" evidence="13">
    <location>
        <begin position="96"/>
        <end position="278"/>
    </location>
</feature>
<sequence>MINIQRSIFFLTFITPVIWGFSLFIEIISFRGIEITEYYQFITLIFLLPMLSYGANTALFGFLLSFKKNGDPLLKAKQIPESNLDFPLLESLHVAVVMPVYEENEISIFSRIKVIYESVEKIHKLPKLDFFILSDTRTPEKWIKEEAAYIELCESTKNFHTFHYRRRKSNLNGKSGNIADFCRRWGKKYKYMIILDADSLVSGELIIQLIANMEKNTSAGIIQSSTKIFRTTTLFQKLTEFSSYLFSPFFLKGAGFWQINSSGYWGHNAILRVKPFMEHCALPHLPEYGGLGGKILSHDTVEAALMRKAGFDVLCAYELEGSYEENPPNIIDVLKRDQRWCQGNLQHFWFLFGKKIPFINRIHILNGILSYLNSPIWMCYIILSLWNYLEDNKYLNYSMLPEEYEFFKSQIYDPLYIKLLYLSLLLLFLPRVLSFVSLPILQILKKFPAFLLETAFSILIAPIYMIYHSIFVFSILLNKRITWGPQNRDANSGYNISYILSSFFGVTILGFACAYISYTHSPMLFVLTMPIWIGWIFSIPLVILTGKEQKPLNKILSPSFWKPNTTLIGRLEEELTSHKNNYLEGRELFFALVHPIFHNKHKQLQGNKLYQSKLPKSIEEDLNILLKQGPEHLEKKSLLKILSNRESLDSFYWKFWTSQKTDWAKYWTTIWEEINPSFFPSISNNKKNDSNPQ</sequence>
<evidence type="ECO:0000256" key="11">
    <source>
        <dbReference type="ARBA" id="ARBA00023136"/>
    </source>
</evidence>
<evidence type="ECO:0000256" key="12">
    <source>
        <dbReference type="SAM" id="Phobius"/>
    </source>
</evidence>
<dbReference type="InterPro" id="IPR001173">
    <property type="entry name" value="Glyco_trans_2-like"/>
</dbReference>
<feature type="transmembrane region" description="Helical" evidence="12">
    <location>
        <begin position="419"/>
        <end position="444"/>
    </location>
</feature>